<dbReference type="KEGG" id="fer:FNB15_03575"/>
<dbReference type="OrthoDB" id="5123270at2"/>
<reference evidence="1 2" key="1">
    <citation type="submission" date="2019-07" db="EMBL/GenBank/DDBJ databases">
        <title>Genome sequencing for Ferrovibrio sp. K5.</title>
        <authorList>
            <person name="Park S.-J."/>
        </authorList>
    </citation>
    <scope>NUCLEOTIDE SEQUENCE [LARGE SCALE GENOMIC DNA]</scope>
    <source>
        <strain evidence="1 2">K5</strain>
    </source>
</reference>
<organism evidence="1 2">
    <name type="scientific">Ferrovibrio terrae</name>
    <dbReference type="NCBI Taxonomy" id="2594003"/>
    <lineage>
        <taxon>Bacteria</taxon>
        <taxon>Pseudomonadati</taxon>
        <taxon>Pseudomonadota</taxon>
        <taxon>Alphaproteobacteria</taxon>
        <taxon>Rhodospirillales</taxon>
        <taxon>Rhodospirillaceae</taxon>
        <taxon>Ferrovibrio</taxon>
    </lineage>
</organism>
<dbReference type="Proteomes" id="UP000317496">
    <property type="component" value="Chromosome"/>
</dbReference>
<proteinExistence type="predicted"/>
<evidence type="ECO:0000313" key="1">
    <source>
        <dbReference type="EMBL" id="QDO96414.1"/>
    </source>
</evidence>
<dbReference type="RefSeq" id="WP_144067395.1">
    <property type="nucleotide sequence ID" value="NZ_CP041636.1"/>
</dbReference>
<accession>A0A516GXZ5</accession>
<evidence type="ECO:0000313" key="2">
    <source>
        <dbReference type="Proteomes" id="UP000317496"/>
    </source>
</evidence>
<dbReference type="EMBL" id="CP041636">
    <property type="protein sequence ID" value="QDO96414.1"/>
    <property type="molecule type" value="Genomic_DNA"/>
</dbReference>
<name>A0A516GXZ5_9PROT</name>
<gene>
    <name evidence="1" type="ORF">FNB15_03575</name>
</gene>
<sequence length="173" mass="19776">MGLDFRNLDDRTRALMVEEIDLDGDNLYLSRFLTDDGQAQWPGLLRDAALNGNDDTLAAAVRGGRLLRRQYQRRKPKGGFTMAEVPVTAHRTLAEGQFNVYYMRALARRAIEERRSIIVYRAKRVQEPRPESQRMIDRQLEPNFVLETLRADHGVEPETGIPLPNSGLTVELQ</sequence>
<protein>
    <submittedName>
        <fullName evidence="1">Uncharacterized protein</fullName>
    </submittedName>
</protein>
<dbReference type="AlphaFoldDB" id="A0A516GXZ5"/>
<keyword evidence="2" id="KW-1185">Reference proteome</keyword>